<keyword evidence="1" id="KW-1133">Transmembrane helix</keyword>
<name>Q7MB19_PHOLL</name>
<keyword evidence="1" id="KW-0472">Membrane</keyword>
<feature type="transmembrane region" description="Helical" evidence="1">
    <location>
        <begin position="203"/>
        <end position="219"/>
    </location>
</feature>
<protein>
    <submittedName>
        <fullName evidence="2">Photorhabdus luminescens subsp. laumondii TTO1 complete genome segment 10/17</fullName>
    </submittedName>
</protein>
<dbReference type="AlphaFoldDB" id="Q7MB19"/>
<feature type="transmembrane region" description="Helical" evidence="1">
    <location>
        <begin position="226"/>
        <end position="246"/>
    </location>
</feature>
<dbReference type="Proteomes" id="UP000002514">
    <property type="component" value="Chromosome"/>
</dbReference>
<feature type="transmembrane region" description="Helical" evidence="1">
    <location>
        <begin position="346"/>
        <end position="368"/>
    </location>
</feature>
<dbReference type="HOGENOM" id="CLU_459166_0_0_6"/>
<dbReference type="OrthoDB" id="6466570at2"/>
<evidence type="ECO:0000313" key="2">
    <source>
        <dbReference type="EMBL" id="CAE15261.1"/>
    </source>
</evidence>
<dbReference type="RefSeq" id="WP_011147107.1">
    <property type="nucleotide sequence ID" value="NC_005126.1"/>
</dbReference>
<dbReference type="STRING" id="243265.plu2887"/>
<evidence type="ECO:0000313" key="3">
    <source>
        <dbReference type="Proteomes" id="UP000002514"/>
    </source>
</evidence>
<organism evidence="2 3">
    <name type="scientific">Photorhabdus laumondii subsp. laumondii (strain DSM 15139 / CIP 105565 / TT01)</name>
    <name type="common">Photorhabdus luminescens subsp. laumondii</name>
    <dbReference type="NCBI Taxonomy" id="243265"/>
    <lineage>
        <taxon>Bacteria</taxon>
        <taxon>Pseudomonadati</taxon>
        <taxon>Pseudomonadota</taxon>
        <taxon>Gammaproteobacteria</taxon>
        <taxon>Enterobacterales</taxon>
        <taxon>Morganellaceae</taxon>
        <taxon>Photorhabdus</taxon>
    </lineage>
</organism>
<keyword evidence="3" id="KW-1185">Reference proteome</keyword>
<feature type="transmembrane region" description="Helical" evidence="1">
    <location>
        <begin position="302"/>
        <end position="325"/>
    </location>
</feature>
<reference evidence="3" key="1">
    <citation type="journal article" date="2003" name="Nat. Biotechnol.">
        <title>The genome sequence of the entomopathogenic bacterium Photorhabdus luminescens.</title>
        <authorList>
            <person name="Duchaud E."/>
            <person name="Rusniok C."/>
            <person name="Frangeul L."/>
            <person name="Buchrieser C."/>
            <person name="Givaudan A."/>
            <person name="Taourit S."/>
            <person name="Bocs S."/>
            <person name="Boursaux-Eude C."/>
            <person name="Chandler M."/>
            <person name="Charles J.-F."/>
            <person name="Dassa E."/>
            <person name="Derose R."/>
            <person name="Derzelle S."/>
            <person name="Freyssinet G."/>
            <person name="Gaudriault S."/>
            <person name="Medigue C."/>
            <person name="Lanois A."/>
            <person name="Powell K."/>
            <person name="Siguier P."/>
            <person name="Vincent R."/>
            <person name="Wingate V."/>
            <person name="Zouine M."/>
            <person name="Glaser P."/>
            <person name="Boemare N."/>
            <person name="Danchin A."/>
            <person name="Kunst F."/>
        </authorList>
    </citation>
    <scope>NUCLEOTIDE SEQUENCE [LARGE SCALE GENOMIC DNA]</scope>
    <source>
        <strain evidence="3">DSM 15139 / CIP 105565 / TT01</strain>
    </source>
</reference>
<gene>
    <name evidence="2" type="ordered locus">plu2887</name>
</gene>
<dbReference type="eggNOG" id="COG5412">
    <property type="taxonomic scope" value="Bacteria"/>
</dbReference>
<evidence type="ECO:0000256" key="1">
    <source>
        <dbReference type="SAM" id="Phobius"/>
    </source>
</evidence>
<accession>Q7MB19</accession>
<dbReference type="EMBL" id="BX571868">
    <property type="protein sequence ID" value="CAE15261.1"/>
    <property type="molecule type" value="Genomic_DNA"/>
</dbReference>
<sequence length="662" mass="71529">MEIDELLVSVGVDTSQAAKIKDVIVALGAAAVQIANEANGVNKILGGVGEESVKSTEQAAQKAEEAGASISKLKLLAVGVVAAVSVATTKVLGFINSSISGAKDLAKEKGLLYKISDRELKQADEYEASMKKMGLSIDSVKTKIALNLVPSMTKAVNGFNAWIASNKELITDGLTKIIKVGGKVVQVIVNSVRAINKIVTSTIGWKAAIMLIVGALAILKRSMLMAFIANPVTWVIAAIAGLLLLLDDLMVYLDGGESLFGAFWGPAVKWVKDVIKWGKDFYAKYKDIIDNLVSIWSKSFKAILSIFSGVFQYIWNVLKLFVGLFTGDMDLVSEAWAGMTAALMKIWNGLIAYLKAFFAFFGVMWGIAGKLAANAWDLMKKLAGKAFDWIKGKAKGFVSSLGSIFRKVWGYITAPFKRAFKWVQGLFGVSEKDADRYIDNIGKAFDAVFAFIKSPFENAFKLVKSLIDIATNDNLTFTEKIEEIFSAVWGYITEPFKTAFKFVLGLFGVNESEADKYVSNIGKTFDGVIEAIKAPFKKAFDWVVEYYDKTVGKVIGAIKDFFTGNTKAEEATFGFSDDDLKNIQSSVIAGSGDFIGGAIANTTNTTNSSSQTTTNHGDVNMNVSITSPSPEKAAQYSVNELNKALKIAGYNTKGQFYNGAGG</sequence>
<proteinExistence type="predicted"/>
<dbReference type="KEGG" id="plu:plu2887"/>
<keyword evidence="1" id="KW-0812">Transmembrane</keyword>
<dbReference type="GeneID" id="48849149"/>